<dbReference type="InterPro" id="IPR032675">
    <property type="entry name" value="LRR_dom_sf"/>
</dbReference>
<sequence length="376" mass="43021">MNNNSSGCELAKAGKRRRQEGEEVEDTTAIDRLSHLPRPIIHHILSFLDTKYAVQTCVLSREWRCAWKYVPVLRLHSDSFEQYSSFQIYVDHVLFLQFPSSVRKVSYADNGDSEEQDVHLFARVFDYALSRGAQHLAMDLHSDLEVEEFHRFSDLFSPRSNSSLITLVLESVAIDSGFRSFGFEMLTTLSLRWCPVSFEEEEDLFSNFPCLQNLSILDCTNVLPYHMSEECLKVYGLQLLSLNLQSMSFSKIEIVAPKLKRFHLFEDSDNSSDFPELSLASLDSAVVHVYPDYGAKKKEWVEQHLISLFQGLHNAETLTLHGIAQVLSDFDQVLEKQPSPFTRLKHLNLNSNNVPYAVVDYFLKGTSFAEPIVEFG</sequence>
<dbReference type="InterPro" id="IPR001810">
    <property type="entry name" value="F-box_dom"/>
</dbReference>
<dbReference type="Proteomes" id="UP001154282">
    <property type="component" value="Unassembled WGS sequence"/>
</dbReference>
<dbReference type="SMART" id="SM00256">
    <property type="entry name" value="FBOX"/>
    <property type="match status" value="1"/>
</dbReference>
<dbReference type="InterPro" id="IPR053197">
    <property type="entry name" value="F-box_SCFL_complex_component"/>
</dbReference>
<feature type="region of interest" description="Disordered" evidence="1">
    <location>
        <begin position="1"/>
        <end position="26"/>
    </location>
</feature>
<reference evidence="3" key="1">
    <citation type="submission" date="2022-08" db="EMBL/GenBank/DDBJ databases">
        <authorList>
            <person name="Gutierrez-Valencia J."/>
        </authorList>
    </citation>
    <scope>NUCLEOTIDE SEQUENCE</scope>
</reference>
<evidence type="ECO:0000256" key="1">
    <source>
        <dbReference type="SAM" id="MobiDB-lite"/>
    </source>
</evidence>
<organism evidence="3 4">
    <name type="scientific">Linum tenue</name>
    <dbReference type="NCBI Taxonomy" id="586396"/>
    <lineage>
        <taxon>Eukaryota</taxon>
        <taxon>Viridiplantae</taxon>
        <taxon>Streptophyta</taxon>
        <taxon>Embryophyta</taxon>
        <taxon>Tracheophyta</taxon>
        <taxon>Spermatophyta</taxon>
        <taxon>Magnoliopsida</taxon>
        <taxon>eudicotyledons</taxon>
        <taxon>Gunneridae</taxon>
        <taxon>Pentapetalae</taxon>
        <taxon>rosids</taxon>
        <taxon>fabids</taxon>
        <taxon>Malpighiales</taxon>
        <taxon>Linaceae</taxon>
        <taxon>Linum</taxon>
    </lineage>
</organism>
<dbReference type="PANTHER" id="PTHR34223">
    <property type="entry name" value="OS11G0201299 PROTEIN"/>
    <property type="match status" value="1"/>
</dbReference>
<gene>
    <name evidence="3" type="ORF">LITE_LOCUS15925</name>
</gene>
<dbReference type="SUPFAM" id="SSF81383">
    <property type="entry name" value="F-box domain"/>
    <property type="match status" value="1"/>
</dbReference>
<dbReference type="Gene3D" id="3.80.10.10">
    <property type="entry name" value="Ribonuclease Inhibitor"/>
    <property type="match status" value="1"/>
</dbReference>
<comment type="caution">
    <text evidence="3">The sequence shown here is derived from an EMBL/GenBank/DDBJ whole genome shotgun (WGS) entry which is preliminary data.</text>
</comment>
<accession>A0AAV0JXM4</accession>
<dbReference type="CDD" id="cd22160">
    <property type="entry name" value="F-box_AtFBL13-like"/>
    <property type="match status" value="1"/>
</dbReference>
<dbReference type="InterPro" id="IPR036047">
    <property type="entry name" value="F-box-like_dom_sf"/>
</dbReference>
<dbReference type="EMBL" id="CAMGYJ010000005">
    <property type="protein sequence ID" value="CAI0413399.1"/>
    <property type="molecule type" value="Genomic_DNA"/>
</dbReference>
<evidence type="ECO:0000259" key="2">
    <source>
        <dbReference type="SMART" id="SM00256"/>
    </source>
</evidence>
<dbReference type="PANTHER" id="PTHR34223:SF51">
    <property type="entry name" value="OS06G0556300 PROTEIN"/>
    <property type="match status" value="1"/>
</dbReference>
<evidence type="ECO:0000313" key="3">
    <source>
        <dbReference type="EMBL" id="CAI0413399.1"/>
    </source>
</evidence>
<proteinExistence type="predicted"/>
<dbReference type="Gene3D" id="1.20.1280.50">
    <property type="match status" value="1"/>
</dbReference>
<dbReference type="AlphaFoldDB" id="A0AAV0JXM4"/>
<protein>
    <recommendedName>
        <fullName evidence="2">F-box domain-containing protein</fullName>
    </recommendedName>
</protein>
<keyword evidence="4" id="KW-1185">Reference proteome</keyword>
<dbReference type="InterPro" id="IPR053781">
    <property type="entry name" value="F-box_AtFBL13-like"/>
</dbReference>
<dbReference type="InterPro" id="IPR055357">
    <property type="entry name" value="LRR_At1g61320_AtMIF1"/>
</dbReference>
<name>A0AAV0JXM4_9ROSI</name>
<dbReference type="Pfam" id="PF00646">
    <property type="entry name" value="F-box"/>
    <property type="match status" value="1"/>
</dbReference>
<feature type="domain" description="F-box" evidence="2">
    <location>
        <begin position="36"/>
        <end position="76"/>
    </location>
</feature>
<dbReference type="Pfam" id="PF23622">
    <property type="entry name" value="LRR_At1g61320_AtMIF1"/>
    <property type="match status" value="1"/>
</dbReference>
<dbReference type="SUPFAM" id="SSF52047">
    <property type="entry name" value="RNI-like"/>
    <property type="match status" value="1"/>
</dbReference>
<evidence type="ECO:0000313" key="4">
    <source>
        <dbReference type="Proteomes" id="UP001154282"/>
    </source>
</evidence>